<dbReference type="Proteomes" id="UP000776983">
    <property type="component" value="Unassembled WGS sequence"/>
</dbReference>
<dbReference type="RefSeq" id="WP_226953462.1">
    <property type="nucleotide sequence ID" value="NZ_JACDXW010000002.1"/>
</dbReference>
<dbReference type="EMBL" id="JACDXW010000002">
    <property type="protein sequence ID" value="MCB5363194.1"/>
    <property type="molecule type" value="Genomic_DNA"/>
</dbReference>
<name>A0ABS8CAX6_9BURK</name>
<evidence type="ECO:0000313" key="2">
    <source>
        <dbReference type="Proteomes" id="UP000776983"/>
    </source>
</evidence>
<comment type="caution">
    <text evidence="1">The sequence shown here is derived from an EMBL/GenBank/DDBJ whole genome shotgun (WGS) entry which is preliminary data.</text>
</comment>
<dbReference type="Pfam" id="PF08857">
    <property type="entry name" value="ParBc_2"/>
    <property type="match status" value="1"/>
</dbReference>
<sequence length="416" mass="44939">MLPLLTPPLKPASERYPSAILKQVFGALACVWLIAHPGAVDARTQAVGTVLEVPLGKLHPTQPSVGHDEVLGKLARWQVNPKRWSHDPALQLSYLNRTVGHKLAGYCKDMGQQGLAQPFSDPAQALAASLDEPGSFSCAGQAPKTAGDPGHAALQPVVVGPGGRLYLIDGHHGFTALAEAPDGGLELPVRVRVAADFSHLPVDAFWQRMAQEGHAWLHDAQGHAVLPEHLPRHLGLACPGQTGLMADDPYRSLVYYARGIGFKPQNLPNFAEFHWAAWLRAHAQANHEPWALGHYDLNSPTPATLDGAVNGRPAYAQAVFDAVKQMRDLAPDSAVSDRYSAKQLGAYGHATADHTPEPAKTKLSPRQTWLRDVNALLRSDETPNGKPRTGGKLWYALMARQQLPRCKSQASVLAQP</sequence>
<proteinExistence type="predicted"/>
<dbReference type="SUPFAM" id="SSF110849">
    <property type="entry name" value="ParB/Sulfiredoxin"/>
    <property type="match status" value="1"/>
</dbReference>
<keyword evidence="2" id="KW-1185">Reference proteome</keyword>
<evidence type="ECO:0000313" key="1">
    <source>
        <dbReference type="EMBL" id="MCB5363194.1"/>
    </source>
</evidence>
<accession>A0ABS8CAX6</accession>
<dbReference type="InterPro" id="IPR036086">
    <property type="entry name" value="ParB/Sulfiredoxin_sf"/>
</dbReference>
<protein>
    <submittedName>
        <fullName evidence="1">Chromosome partitioning protein ParB</fullName>
    </submittedName>
</protein>
<dbReference type="Gene3D" id="3.90.1530.10">
    <property type="entry name" value="Conserved hypothetical protein from pyrococcus furiosus pfu- 392566-001, ParB domain"/>
    <property type="match status" value="1"/>
</dbReference>
<gene>
    <name evidence="1" type="ORF">H0484_05415</name>
</gene>
<reference evidence="1 2" key="1">
    <citation type="submission" date="2020-07" db="EMBL/GenBank/DDBJ databases">
        <title>Pusillimonas sp. nov., isolated from poultry manure in Taiwan.</title>
        <authorList>
            <person name="Lin S.-Y."/>
            <person name="Tang Y.-S."/>
            <person name="Young C.-C."/>
        </authorList>
    </citation>
    <scope>NUCLEOTIDE SEQUENCE [LARGE SCALE GENOMIC DNA]</scope>
    <source>
        <strain evidence="1 2">CC-YST705</strain>
    </source>
</reference>
<dbReference type="InterPro" id="IPR014956">
    <property type="entry name" value="ParBc_2"/>
</dbReference>
<dbReference type="Gene3D" id="1.10.8.10">
    <property type="entry name" value="DNA helicase RuvA subunit, C-terminal domain"/>
    <property type="match status" value="1"/>
</dbReference>
<organism evidence="1 2">
    <name type="scientific">Mesopusillimonas faecipullorum</name>
    <dbReference type="NCBI Taxonomy" id="2755040"/>
    <lineage>
        <taxon>Bacteria</taxon>
        <taxon>Pseudomonadati</taxon>
        <taxon>Pseudomonadota</taxon>
        <taxon>Betaproteobacteria</taxon>
        <taxon>Burkholderiales</taxon>
        <taxon>Alcaligenaceae</taxon>
        <taxon>Mesopusillimonas</taxon>
    </lineage>
</organism>
<dbReference type="CDD" id="cd16390">
    <property type="entry name" value="ParB_N_Srx_like"/>
    <property type="match status" value="1"/>
</dbReference>